<proteinExistence type="predicted"/>
<dbReference type="HOGENOM" id="CLU_2128019_0_0_6"/>
<sequence>MRTQKNAIIDISPLCFANLHKGISGPSAIRDYIQDMSALGRLGAEIVIDPHWWIPGQAHSQKLQLETVVSSLQQRDMRAKVLLQTDGYRQARALFPYVRTHPWLAGVLVRSGD</sequence>
<evidence type="ECO:0000313" key="2">
    <source>
        <dbReference type="Proteomes" id="UP000005522"/>
    </source>
</evidence>
<dbReference type="KEGG" id="acz:Acaty_c0714"/>
<dbReference type="AlphaFoldDB" id="A0A059ZXF0"/>
<reference evidence="1 2" key="1">
    <citation type="journal article" date="2009" name="J. Bacteriol.">
        <title>Draft genome sequence of the extremely acidophilic bacterium Acidithiobacillus caldus ATCC 51756 reveals metabolic versatility in the genus Acidithiobacillus.</title>
        <authorList>
            <person name="Valdes J."/>
            <person name="Quatrini R."/>
            <person name="Hallberg K."/>
            <person name="Dopson M."/>
            <person name="Valenzuela P.D."/>
            <person name="Holmes D.S."/>
        </authorList>
    </citation>
    <scope>NUCLEOTIDE SEQUENCE [LARGE SCALE GENOMIC DNA]</scope>
    <source>
        <strain evidence="2">ATCC 51756 / DSM 8584 / KU</strain>
    </source>
</reference>
<accession>A0A059ZXF0</accession>
<protein>
    <submittedName>
        <fullName evidence="1">Uncharacterized protein</fullName>
    </submittedName>
</protein>
<dbReference type="Proteomes" id="UP000005522">
    <property type="component" value="Chromosome"/>
</dbReference>
<name>A0A059ZXF0_ACICK</name>
<organism evidence="1 2">
    <name type="scientific">Acidithiobacillus caldus (strain ATCC 51756 / DSM 8584 / KU)</name>
    <dbReference type="NCBI Taxonomy" id="637389"/>
    <lineage>
        <taxon>Bacteria</taxon>
        <taxon>Pseudomonadati</taxon>
        <taxon>Pseudomonadota</taxon>
        <taxon>Acidithiobacillia</taxon>
        <taxon>Acidithiobacillales</taxon>
        <taxon>Acidithiobacillaceae</taxon>
        <taxon>Acidithiobacillus</taxon>
    </lineage>
</organism>
<dbReference type="EMBL" id="CP005986">
    <property type="protein sequence ID" value="AIA54592.1"/>
    <property type="molecule type" value="Genomic_DNA"/>
</dbReference>
<gene>
    <name evidence="1" type="ORF">Acaty_c0714</name>
</gene>
<evidence type="ECO:0000313" key="1">
    <source>
        <dbReference type="EMBL" id="AIA54592.1"/>
    </source>
</evidence>